<dbReference type="KEGG" id="mros:EHO51_10585"/>
<dbReference type="GO" id="GO:0005886">
    <property type="term" value="C:plasma membrane"/>
    <property type="evidence" value="ECO:0007669"/>
    <property type="project" value="InterPro"/>
</dbReference>
<proteinExistence type="predicted"/>
<dbReference type="RefSeq" id="WP_124738869.1">
    <property type="nucleotide sequence ID" value="NZ_CP034086.1"/>
</dbReference>
<reference evidence="2 3" key="1">
    <citation type="submission" date="2018-11" db="EMBL/GenBank/DDBJ databases">
        <title>Genome squencing of methanotrophic bacteria isolated from alkaline groundwater in Korea.</title>
        <authorList>
            <person name="Nguyen L.N."/>
        </authorList>
    </citation>
    <scope>NUCLEOTIDE SEQUENCE [LARGE SCALE GENOMIC DNA]</scope>
    <source>
        <strain evidence="2 3">GW6</strain>
    </source>
</reference>
<keyword evidence="1" id="KW-1133">Transmembrane helix</keyword>
<dbReference type="Gene3D" id="2.60.450.10">
    <property type="entry name" value="Lipopolysaccharide (LPS) transport protein A like domain"/>
    <property type="match status" value="1"/>
</dbReference>
<evidence type="ECO:0000313" key="3">
    <source>
        <dbReference type="Proteomes" id="UP000273982"/>
    </source>
</evidence>
<gene>
    <name evidence="2" type="primary">lptC</name>
    <name evidence="2" type="ORF">EHO51_10585</name>
</gene>
<dbReference type="AlphaFoldDB" id="A0A3G8M769"/>
<dbReference type="GO" id="GO:0015221">
    <property type="term" value="F:lipopolysaccharide transmembrane transporter activity"/>
    <property type="evidence" value="ECO:0007669"/>
    <property type="project" value="InterPro"/>
</dbReference>
<keyword evidence="1" id="KW-0472">Membrane</keyword>
<dbReference type="InterPro" id="IPR026265">
    <property type="entry name" value="LptC"/>
</dbReference>
<dbReference type="InterPro" id="IPR010664">
    <property type="entry name" value="LipoPS_assembly_LptC-rel"/>
</dbReference>
<dbReference type="NCBIfam" id="TIGR04409">
    <property type="entry name" value="LptC_YrbK"/>
    <property type="match status" value="1"/>
</dbReference>
<dbReference type="Proteomes" id="UP000273982">
    <property type="component" value="Chromosome"/>
</dbReference>
<name>A0A3G8M769_9HYPH</name>
<sequence>MTDVLPAPSARDRLGGLVAPRQSAFPEALRHTTRVAHLRRWILWGAGGVVGIVGLGLLISSLRFLPADLSLARVALKGSRIVIESPKLVGYRKDGRPYEVRALVGTQDLAKPDVFELDQLEVRVENAKDNSIVLSAAKGVYNRKADRADMTGGVNIHEDNNFDMRLESAVMDFKDSVMTSDKPVLLKIDGGEVTAQSVEFSQKDRHATFAGGVHSVLYGEGDAPSQTSGAAIKD</sequence>
<feature type="transmembrane region" description="Helical" evidence="1">
    <location>
        <begin position="41"/>
        <end position="65"/>
    </location>
</feature>
<dbReference type="Pfam" id="PF06835">
    <property type="entry name" value="LptC"/>
    <property type="match status" value="1"/>
</dbReference>
<evidence type="ECO:0000256" key="1">
    <source>
        <dbReference type="SAM" id="Phobius"/>
    </source>
</evidence>
<protein>
    <submittedName>
        <fullName evidence="2">LPS export ABC transporter periplasmic protein LptC</fullName>
    </submittedName>
</protein>
<dbReference type="EMBL" id="CP034086">
    <property type="protein sequence ID" value="AZG77145.1"/>
    <property type="molecule type" value="Genomic_DNA"/>
</dbReference>
<organism evidence="2 3">
    <name type="scientific">Methylocystis rosea</name>
    <dbReference type="NCBI Taxonomy" id="173366"/>
    <lineage>
        <taxon>Bacteria</taxon>
        <taxon>Pseudomonadati</taxon>
        <taxon>Pseudomonadota</taxon>
        <taxon>Alphaproteobacteria</taxon>
        <taxon>Hyphomicrobiales</taxon>
        <taxon>Methylocystaceae</taxon>
        <taxon>Methylocystis</taxon>
    </lineage>
</organism>
<accession>A0A3G8M769</accession>
<evidence type="ECO:0000313" key="2">
    <source>
        <dbReference type="EMBL" id="AZG77145.1"/>
    </source>
</evidence>
<keyword evidence="1" id="KW-0812">Transmembrane</keyword>